<protein>
    <submittedName>
        <fullName evidence="2">Uncharacterized protein</fullName>
    </submittedName>
</protein>
<sequence>MTVDKPGTTLPEPTRILGDLLARVMKDTGGRRCGGIAAPPAFADPRVPLFPLFPLFPQVQVRVAPWVWWRSQSWSRSMTSVPFASSGPRVGQSEGGSEAPLAAASPGPRRGGVVRVPRA</sequence>
<proteinExistence type="predicted"/>
<accession>A0A917L6G6</accession>
<evidence type="ECO:0000313" key="2">
    <source>
        <dbReference type="EMBL" id="GGJ42846.1"/>
    </source>
</evidence>
<keyword evidence="3" id="KW-1185">Reference proteome</keyword>
<organism evidence="2 3">
    <name type="scientific">Streptomyces lacrimifluminis</name>
    <dbReference type="NCBI Taxonomy" id="1500077"/>
    <lineage>
        <taxon>Bacteria</taxon>
        <taxon>Bacillati</taxon>
        <taxon>Actinomycetota</taxon>
        <taxon>Actinomycetes</taxon>
        <taxon>Kitasatosporales</taxon>
        <taxon>Streptomycetaceae</taxon>
        <taxon>Streptomyces</taxon>
    </lineage>
</organism>
<evidence type="ECO:0000256" key="1">
    <source>
        <dbReference type="SAM" id="MobiDB-lite"/>
    </source>
</evidence>
<name>A0A917L6G6_9ACTN</name>
<evidence type="ECO:0000313" key="3">
    <source>
        <dbReference type="Proteomes" id="UP000625682"/>
    </source>
</evidence>
<reference evidence="2" key="1">
    <citation type="journal article" date="2014" name="Int. J. Syst. Evol. Microbiol.">
        <title>Complete genome sequence of Corynebacterium casei LMG S-19264T (=DSM 44701T), isolated from a smear-ripened cheese.</title>
        <authorList>
            <consortium name="US DOE Joint Genome Institute (JGI-PGF)"/>
            <person name="Walter F."/>
            <person name="Albersmeier A."/>
            <person name="Kalinowski J."/>
            <person name="Ruckert C."/>
        </authorList>
    </citation>
    <scope>NUCLEOTIDE SEQUENCE</scope>
    <source>
        <strain evidence="2">CGMCC 4.7272</strain>
    </source>
</reference>
<dbReference type="EMBL" id="BMMU01000014">
    <property type="protein sequence ID" value="GGJ42846.1"/>
    <property type="molecule type" value="Genomic_DNA"/>
</dbReference>
<dbReference type="Proteomes" id="UP000625682">
    <property type="component" value="Unassembled WGS sequence"/>
</dbReference>
<feature type="region of interest" description="Disordered" evidence="1">
    <location>
        <begin position="80"/>
        <end position="119"/>
    </location>
</feature>
<comment type="caution">
    <text evidence="2">The sequence shown here is derived from an EMBL/GenBank/DDBJ whole genome shotgun (WGS) entry which is preliminary data.</text>
</comment>
<feature type="compositionally biased region" description="Low complexity" evidence="1">
    <location>
        <begin position="106"/>
        <end position="119"/>
    </location>
</feature>
<reference evidence="2" key="2">
    <citation type="submission" date="2020-09" db="EMBL/GenBank/DDBJ databases">
        <authorList>
            <person name="Sun Q."/>
            <person name="Zhou Y."/>
        </authorList>
    </citation>
    <scope>NUCLEOTIDE SEQUENCE</scope>
    <source>
        <strain evidence="2">CGMCC 4.7272</strain>
    </source>
</reference>
<gene>
    <name evidence="2" type="ORF">GCM10012282_44680</name>
</gene>
<dbReference type="AlphaFoldDB" id="A0A917L6G6"/>